<evidence type="ECO:0000256" key="1">
    <source>
        <dbReference type="ARBA" id="ARBA00004389"/>
    </source>
</evidence>
<dbReference type="GO" id="GO:0005789">
    <property type="term" value="C:endoplasmic reticulum membrane"/>
    <property type="evidence" value="ECO:0007669"/>
    <property type="project" value="UniProtKB-SubCell"/>
</dbReference>
<evidence type="ECO:0000256" key="7">
    <source>
        <dbReference type="ARBA" id="ARBA00023136"/>
    </source>
</evidence>
<dbReference type="InterPro" id="IPR007484">
    <property type="entry name" value="Peptidase_M28"/>
</dbReference>
<comment type="subcellular location">
    <subcellularLocation>
        <location evidence="1">Endoplasmic reticulum membrane</location>
        <topology evidence="1">Single-pass membrane protein</topology>
    </subcellularLocation>
</comment>
<dbReference type="OrthoDB" id="5913609at2759"/>
<keyword evidence="6 10" id="KW-1133">Transmembrane helix</keyword>
<dbReference type="Proteomes" id="UP001152747">
    <property type="component" value="Unassembled WGS sequence"/>
</dbReference>
<keyword evidence="3 10" id="KW-0812">Transmembrane</keyword>
<keyword evidence="4" id="KW-0732">Signal</keyword>
<protein>
    <recommendedName>
        <fullName evidence="9">BOS complex subunit NCLN</fullName>
    </recommendedName>
</protein>
<keyword evidence="7 10" id="KW-0472">Membrane</keyword>
<name>A0A9P1I6D1_9PELO</name>
<dbReference type="InterPro" id="IPR018247">
    <property type="entry name" value="EF_Hand_1_Ca_BS"/>
</dbReference>
<evidence type="ECO:0000313" key="13">
    <source>
        <dbReference type="Proteomes" id="UP001152747"/>
    </source>
</evidence>
<feature type="domain" description="Peptidase M28" evidence="11">
    <location>
        <begin position="195"/>
        <end position="404"/>
    </location>
</feature>
<evidence type="ECO:0000256" key="6">
    <source>
        <dbReference type="ARBA" id="ARBA00022989"/>
    </source>
</evidence>
<feature type="transmembrane region" description="Helical" evidence="10">
    <location>
        <begin position="505"/>
        <end position="526"/>
    </location>
</feature>
<feature type="transmembrane region" description="Helical" evidence="10">
    <location>
        <begin position="627"/>
        <end position="646"/>
    </location>
</feature>
<evidence type="ECO:0000256" key="4">
    <source>
        <dbReference type="ARBA" id="ARBA00022729"/>
    </source>
</evidence>
<feature type="transmembrane region" description="Helical" evidence="10">
    <location>
        <begin position="671"/>
        <end position="690"/>
    </location>
</feature>
<evidence type="ECO:0000256" key="10">
    <source>
        <dbReference type="SAM" id="Phobius"/>
    </source>
</evidence>
<dbReference type="Pfam" id="PF04389">
    <property type="entry name" value="Peptidase_M28"/>
    <property type="match status" value="1"/>
</dbReference>
<accession>A0A9P1I6D1</accession>
<feature type="transmembrane region" description="Helical" evidence="10">
    <location>
        <begin position="565"/>
        <end position="582"/>
    </location>
</feature>
<gene>
    <name evidence="12" type="ORF">CAMP_LOCUS1655</name>
</gene>
<evidence type="ECO:0000256" key="8">
    <source>
        <dbReference type="ARBA" id="ARBA00023180"/>
    </source>
</evidence>
<dbReference type="AlphaFoldDB" id="A0A9P1I6D1"/>
<keyword evidence="5" id="KW-0256">Endoplasmic reticulum</keyword>
<dbReference type="GO" id="GO:0009966">
    <property type="term" value="P:regulation of signal transduction"/>
    <property type="evidence" value="ECO:0007669"/>
    <property type="project" value="InterPro"/>
</dbReference>
<feature type="transmembrane region" description="Helical" evidence="10">
    <location>
        <begin position="702"/>
        <end position="722"/>
    </location>
</feature>
<dbReference type="PROSITE" id="PS00018">
    <property type="entry name" value="EF_HAND_1"/>
    <property type="match status" value="1"/>
</dbReference>
<evidence type="ECO:0000256" key="5">
    <source>
        <dbReference type="ARBA" id="ARBA00022824"/>
    </source>
</evidence>
<dbReference type="SUPFAM" id="SSF53187">
    <property type="entry name" value="Zn-dependent exopeptidases"/>
    <property type="match status" value="1"/>
</dbReference>
<dbReference type="CDD" id="cd03882">
    <property type="entry name" value="M28_nicalin_like"/>
    <property type="match status" value="1"/>
</dbReference>
<keyword evidence="8" id="KW-0325">Glycoprotein</keyword>
<dbReference type="PANTHER" id="PTHR31826">
    <property type="entry name" value="NICALIN"/>
    <property type="match status" value="1"/>
</dbReference>
<organism evidence="12 13">
    <name type="scientific">Caenorhabditis angaria</name>
    <dbReference type="NCBI Taxonomy" id="860376"/>
    <lineage>
        <taxon>Eukaryota</taxon>
        <taxon>Metazoa</taxon>
        <taxon>Ecdysozoa</taxon>
        <taxon>Nematoda</taxon>
        <taxon>Chromadorea</taxon>
        <taxon>Rhabditida</taxon>
        <taxon>Rhabditina</taxon>
        <taxon>Rhabditomorpha</taxon>
        <taxon>Rhabditoidea</taxon>
        <taxon>Rhabditidae</taxon>
        <taxon>Peloderinae</taxon>
        <taxon>Caenorhabditis</taxon>
    </lineage>
</organism>
<proteinExistence type="inferred from homology"/>
<evidence type="ECO:0000313" key="12">
    <source>
        <dbReference type="EMBL" id="CAI5439018.1"/>
    </source>
</evidence>
<sequence length="828" mass="93392">MQEEILDFFRNPFVIFSMTFMLTFCVVNGSQQIGDVVEMEFHAYRLNQYEISGNIYGSKNYRVAYEAVSLNSRTLRRCMVTTWRELLTLDVDDMWQLSTGAVLIFIPSDIEKLSDVDRQKFLEFENRLSTVKTDLSVYVAPTTEDSASVLADVNNKEDKVQSIVQQLIQSIAGNTIQLTSGDNDGELTDTYKPSNIVGRLSSNERGAPTIAFVAHYDSSSVIPGLSAGSDSNGSGIVALLELLAVLSKFYDRPTTRPPFNLLFIWTAAGKMNYQGTRHWIDEYQKGSDDEKLDLAICIESIGRKTDGLYMHASKQPSETSVAANIFRRIKAIAPNKKFDLVTKKISLTSVSSWEHEKFNIKRMPSVTLSTLPSPTDIARNSILDNASQIDEDELIENVRIIAEAVLGYILNLPENGPSTDSRVSSESTMLSKEAVDKQRIHHFIRQFASKPRPVGDKLATESTIANIAAAASGYSKVSKSAVTITDAKVYGVTKSKLVAERVKPAVFELVISGGVMAYLAVFYYIAINAQKSIEVGILNNLLVKPYISTLCKNENEKDCVSQRQATVLFIIFCLIRMISNKFEDYLGLKIMLSCNVRQQYSGRHFGAALGFPFLTRSLSSTVTISSAPLFLLIVFTSTSIAFYPYAKDFAILCRLIYNAIQRRHYSQNHQLMFALTALYFYFSIIFMELLDVSFGMYCENQSFFGLPILFPNFNFPLLLYIFHISILHHHKTMPAIVYEVNQENCFIQLNRMRCITNKDCIEMSKAYQLDAQPSRTTTIQRRLLEGRIIQVRDMKELEDILPCKISTQIRKVSLSPKPQQQQFAINFE</sequence>
<keyword evidence="13" id="KW-1185">Reference proteome</keyword>
<evidence type="ECO:0000259" key="11">
    <source>
        <dbReference type="Pfam" id="PF04389"/>
    </source>
</evidence>
<dbReference type="EMBL" id="CANHGI010000001">
    <property type="protein sequence ID" value="CAI5439018.1"/>
    <property type="molecule type" value="Genomic_DNA"/>
</dbReference>
<evidence type="ECO:0000256" key="9">
    <source>
        <dbReference type="ARBA" id="ARBA00034873"/>
    </source>
</evidence>
<comment type="similarity">
    <text evidence="2">Belongs to the nicastrin family.</text>
</comment>
<reference evidence="12" key="1">
    <citation type="submission" date="2022-11" db="EMBL/GenBank/DDBJ databases">
        <authorList>
            <person name="Kikuchi T."/>
        </authorList>
    </citation>
    <scope>NUCLEOTIDE SEQUENCE</scope>
    <source>
        <strain evidence="12">PS1010</strain>
    </source>
</reference>
<evidence type="ECO:0000256" key="2">
    <source>
        <dbReference type="ARBA" id="ARBA00007717"/>
    </source>
</evidence>
<comment type="caution">
    <text evidence="12">The sequence shown here is derived from an EMBL/GenBank/DDBJ whole genome shotgun (WGS) entry which is preliminary data.</text>
</comment>
<dbReference type="InterPro" id="IPR016574">
    <property type="entry name" value="Nicalin"/>
</dbReference>
<evidence type="ECO:0000256" key="3">
    <source>
        <dbReference type="ARBA" id="ARBA00022692"/>
    </source>
</evidence>
<dbReference type="Gene3D" id="3.40.630.10">
    <property type="entry name" value="Zn peptidases"/>
    <property type="match status" value="1"/>
</dbReference>